<protein>
    <recommendedName>
        <fullName evidence="3">Peptidase S1 domain-containing protein</fullName>
    </recommendedName>
</protein>
<dbReference type="SUPFAM" id="SSF50494">
    <property type="entry name" value="Trypsin-like serine proteases"/>
    <property type="match status" value="1"/>
</dbReference>
<organism evidence="1 2">
    <name type="scientific">Lentinula raphanica</name>
    <dbReference type="NCBI Taxonomy" id="153919"/>
    <lineage>
        <taxon>Eukaryota</taxon>
        <taxon>Fungi</taxon>
        <taxon>Dikarya</taxon>
        <taxon>Basidiomycota</taxon>
        <taxon>Agaricomycotina</taxon>
        <taxon>Agaricomycetes</taxon>
        <taxon>Agaricomycetidae</taxon>
        <taxon>Agaricales</taxon>
        <taxon>Marasmiineae</taxon>
        <taxon>Omphalotaceae</taxon>
        <taxon>Lentinula</taxon>
    </lineage>
</organism>
<dbReference type="InterPro" id="IPR009003">
    <property type="entry name" value="Peptidase_S1_PA"/>
</dbReference>
<dbReference type="EMBL" id="MU806050">
    <property type="protein sequence ID" value="KAJ3841138.1"/>
    <property type="molecule type" value="Genomic_DNA"/>
</dbReference>
<dbReference type="AlphaFoldDB" id="A0AA38PEE4"/>
<gene>
    <name evidence="1" type="ORF">F5878DRAFT_723186</name>
</gene>
<evidence type="ECO:0000313" key="1">
    <source>
        <dbReference type="EMBL" id="KAJ3841138.1"/>
    </source>
</evidence>
<proteinExistence type="predicted"/>
<evidence type="ECO:0000313" key="2">
    <source>
        <dbReference type="Proteomes" id="UP001163846"/>
    </source>
</evidence>
<dbReference type="Proteomes" id="UP001163846">
    <property type="component" value="Unassembled WGS sequence"/>
</dbReference>
<evidence type="ECO:0008006" key="3">
    <source>
        <dbReference type="Google" id="ProtNLM"/>
    </source>
</evidence>
<reference evidence="1" key="1">
    <citation type="submission" date="2022-08" db="EMBL/GenBank/DDBJ databases">
        <authorList>
            <consortium name="DOE Joint Genome Institute"/>
            <person name="Min B."/>
            <person name="Riley R."/>
            <person name="Sierra-Patev S."/>
            <person name="Naranjo-Ortiz M."/>
            <person name="Looney B."/>
            <person name="Konkel Z."/>
            <person name="Slot J.C."/>
            <person name="Sakamoto Y."/>
            <person name="Steenwyk J.L."/>
            <person name="Rokas A."/>
            <person name="Carro J."/>
            <person name="Camarero S."/>
            <person name="Ferreira P."/>
            <person name="Molpeceres G."/>
            <person name="Ruiz-Duenas F.J."/>
            <person name="Serrano A."/>
            <person name="Henrissat B."/>
            <person name="Drula E."/>
            <person name="Hughes K.W."/>
            <person name="Mata J.L."/>
            <person name="Ishikawa N.K."/>
            <person name="Vargas-Isla R."/>
            <person name="Ushijima S."/>
            <person name="Smith C.A."/>
            <person name="Ahrendt S."/>
            <person name="Andreopoulos W."/>
            <person name="He G."/>
            <person name="Labutti K."/>
            <person name="Lipzen A."/>
            <person name="Ng V."/>
            <person name="Sandor L."/>
            <person name="Barry K."/>
            <person name="Martinez A.T."/>
            <person name="Xiao Y."/>
            <person name="Gibbons J.G."/>
            <person name="Terashima K."/>
            <person name="Hibbett D.S."/>
            <person name="Grigoriev I.V."/>
        </authorList>
    </citation>
    <scope>NUCLEOTIDE SEQUENCE</scope>
    <source>
        <strain evidence="1">TFB9207</strain>
    </source>
</reference>
<keyword evidence="2" id="KW-1185">Reference proteome</keyword>
<sequence>MKSHSVFYPNAASDFYGTPSGPLCVYKSGDLWPVHTGLESERIIREARPVYDHPMQDHWPEIGERLYTLLDDNEIRWTSIDPLAFAEAGEEPFCPLLLWIGVEPASLGSEDAHTVAEAATFLLASFGFQGIEIGFRESVVTRSQSSSKMLSYDSPDPFPELRKPFTPILGLPIALQNFPYFEGTGALYLRPCEKSDIIYLLTCAHVVRPLRNTDTHWSKYPRLSHKVIALGQMGYNNAVKGIQDRIAFENSSIALYEELGDKNGESKEDMLVLAQRSKQNKRMANDLHSTITKHWTDVKARVIGRVDCAPPVGVHGGFTEDWALIELENDKFNLTTFKGNQVYVDKKSSPAEYAEMMYPNVKDRANFTYPKNDLLQAYGVVPADEIRKPQHLDRNGNKCMFVVKNGLATGTTFGRCTGMESFTRVYYMETKMTAKEIAVLPYSNKEGPFSDKGDSGSIVLTRDGSILGMITGGAGCTNATDVSYLTPFWFILEQIRKAYPNCHLY</sequence>
<name>A0AA38PEE4_9AGAR</name>
<comment type="caution">
    <text evidence="1">The sequence shown here is derived from an EMBL/GenBank/DDBJ whole genome shotgun (WGS) entry which is preliminary data.</text>
</comment>
<accession>A0AA38PEE4</accession>